<dbReference type="InterPro" id="IPR005644">
    <property type="entry name" value="NolW-like"/>
</dbReference>
<protein>
    <submittedName>
        <fullName evidence="7">Type II secretion system protein D</fullName>
    </submittedName>
</protein>
<feature type="region of interest" description="Disordered" evidence="4">
    <location>
        <begin position="645"/>
        <end position="716"/>
    </location>
</feature>
<accession>A0A1P8WHH3</accession>
<feature type="compositionally biased region" description="Low complexity" evidence="4">
    <location>
        <begin position="45"/>
        <end position="59"/>
    </location>
</feature>
<evidence type="ECO:0000256" key="3">
    <source>
        <dbReference type="ARBA" id="ARBA00023136"/>
    </source>
</evidence>
<dbReference type="Pfam" id="PF03958">
    <property type="entry name" value="Secretin_N"/>
    <property type="match status" value="2"/>
</dbReference>
<evidence type="ECO:0000256" key="5">
    <source>
        <dbReference type="SAM" id="SignalP"/>
    </source>
</evidence>
<proteinExistence type="predicted"/>
<dbReference type="EMBL" id="CP017641">
    <property type="protein sequence ID" value="APZ93516.1"/>
    <property type="molecule type" value="Genomic_DNA"/>
</dbReference>
<sequence length="1014" mass="111573" precursor="true">MARRSKLSGTLLPVLIVMLTVPALGQTVRTVTVGEDGKPVVVETPATATPSAANAKPGTPGKPPTGKPDSGKPDDAKKDGDKKGDGKEGEADSKVVKRPMKTEEPAGPIAKEVEVEDSGKVTFSLKGQPWEAVLQWLADVSELSLDWQELPGDTLNLTTTRSYTLEEARDMINRHLLARGYCMVLNGELLSVLKTSDIKSSLVPRVRPENLENQMDHTLCKVSFDLNWLIADEAVEELAPMLSRAGRISKLSRTNRIEVMDTAASLKDIYRILQSEQSDDGQEQLVRTFRLEHRRANEVIDLLRTLLGMENEGGGGSRGGGMGDTRQITSMMQQMQQQLQRMGNSGSKGGGGGGKEPVKTRLVLNQRENMILAQAAPDQMAIIEKAISQIDVPVEASNSLLQNINKMRVYRMETVDPQTLVDLLQELGDMGPGTVLKVDEDKKSIVAFASLADHLTISTLVEKLDQSGRQVEVIPLRRLDAEYVAGTIQALMAPPPKENQNSRYGGFYSRFGSEPQKEEPKEFKVEPDIENNRILVYANKVEMGEILTLLQKLGEIPDPDAVDNGIRVFEMGPEDDPREVMERIKQLWRRNNELQIDIPKKQPATDEDDASDSEPQKPQPAVERNEAVRVTPERVSADEFFEMLSATDATPPRHAVAGESSARPGNQPSWSPQEKSIKPQNVTVLTVAPDERANDRSRSDNDSADRTMDHGSPLKFSVTPDGNLIVSSRDAAALAEMEDLMKQLVRPAPKYKIFYLKYATPSWVTINLEEYFEADEESGSGIQYSPFYGFMPSTSNKSSKSTLGSRRQPQFIYDNFTSSILVRNADRRQLQTIEDLIKVYDVPEPADTRSVRVTKIFKLRNAKAESVAQAVKDVFRDLLSSNDKALEKNGEQKTQTRVYSYFGDSDEDDGDSPIRFKGLLSIGIEPSSDTLVVSSTASLMDTVGALIEELDKAADQSSSVQVLKIDPSVDIGLLQEKLTKALGPSPSQQQQPKGKNGRPPVNGVPVGAQPGQSE</sequence>
<dbReference type="Gene3D" id="3.30.1370.120">
    <property type="match status" value="4"/>
</dbReference>
<dbReference type="InterPro" id="IPR038591">
    <property type="entry name" value="NolW-like_sf"/>
</dbReference>
<evidence type="ECO:0000256" key="1">
    <source>
        <dbReference type="ARBA" id="ARBA00004370"/>
    </source>
</evidence>
<dbReference type="GO" id="GO:0009306">
    <property type="term" value="P:protein secretion"/>
    <property type="evidence" value="ECO:0007669"/>
    <property type="project" value="TreeGrafter"/>
</dbReference>
<organism evidence="7 8">
    <name type="scientific">Fuerstiella marisgermanici</name>
    <dbReference type="NCBI Taxonomy" id="1891926"/>
    <lineage>
        <taxon>Bacteria</taxon>
        <taxon>Pseudomonadati</taxon>
        <taxon>Planctomycetota</taxon>
        <taxon>Planctomycetia</taxon>
        <taxon>Planctomycetales</taxon>
        <taxon>Planctomycetaceae</taxon>
        <taxon>Fuerstiella</taxon>
    </lineage>
</organism>
<dbReference type="Proteomes" id="UP000187735">
    <property type="component" value="Chromosome"/>
</dbReference>
<dbReference type="InterPro" id="IPR050810">
    <property type="entry name" value="Bact_Secretion_Sys_Channel"/>
</dbReference>
<evidence type="ECO:0000313" key="8">
    <source>
        <dbReference type="Proteomes" id="UP000187735"/>
    </source>
</evidence>
<feature type="region of interest" description="Disordered" evidence="4">
    <location>
        <begin position="979"/>
        <end position="1014"/>
    </location>
</feature>
<feature type="compositionally biased region" description="Basic and acidic residues" evidence="4">
    <location>
        <begin position="69"/>
        <end position="104"/>
    </location>
</feature>
<feature type="region of interest" description="Disordered" evidence="4">
    <location>
        <begin position="594"/>
        <end position="632"/>
    </location>
</feature>
<dbReference type="KEGG" id="fmr:Fuma_03134"/>
<evidence type="ECO:0000313" key="7">
    <source>
        <dbReference type="EMBL" id="APZ93516.1"/>
    </source>
</evidence>
<name>A0A1P8WHH3_9PLAN</name>
<dbReference type="PANTHER" id="PTHR30332:SF24">
    <property type="entry name" value="SECRETIN GSPD-RELATED"/>
    <property type="match status" value="1"/>
</dbReference>
<feature type="compositionally biased region" description="Basic and acidic residues" evidence="4">
    <location>
        <begin position="689"/>
        <end position="709"/>
    </location>
</feature>
<comment type="subcellular location">
    <subcellularLocation>
        <location evidence="1">Membrane</location>
    </subcellularLocation>
</comment>
<evidence type="ECO:0000256" key="2">
    <source>
        <dbReference type="ARBA" id="ARBA00022729"/>
    </source>
</evidence>
<feature type="signal peptide" evidence="5">
    <location>
        <begin position="1"/>
        <end position="25"/>
    </location>
</feature>
<keyword evidence="3" id="KW-0472">Membrane</keyword>
<reference evidence="7 8" key="1">
    <citation type="journal article" date="2016" name="Front. Microbiol.">
        <title>Fuerstia marisgermanicae gen. nov., sp. nov., an Unusual Member of the Phylum Planctomycetes from the German Wadden Sea.</title>
        <authorList>
            <person name="Kohn T."/>
            <person name="Heuer A."/>
            <person name="Jogler M."/>
            <person name="Vollmers J."/>
            <person name="Boedeker C."/>
            <person name="Bunk B."/>
            <person name="Rast P."/>
            <person name="Borchert D."/>
            <person name="Glockner I."/>
            <person name="Freese H.M."/>
            <person name="Klenk H.P."/>
            <person name="Overmann J."/>
            <person name="Kaster A.K."/>
            <person name="Rohde M."/>
            <person name="Wiegand S."/>
            <person name="Jogler C."/>
        </authorList>
    </citation>
    <scope>NUCLEOTIDE SEQUENCE [LARGE SCALE GENOMIC DNA]</scope>
    <source>
        <strain evidence="7 8">NH11</strain>
    </source>
</reference>
<feature type="region of interest" description="Disordered" evidence="4">
    <location>
        <begin position="45"/>
        <end position="110"/>
    </location>
</feature>
<dbReference type="GO" id="GO:0015627">
    <property type="term" value="C:type II protein secretion system complex"/>
    <property type="evidence" value="ECO:0007669"/>
    <property type="project" value="TreeGrafter"/>
</dbReference>
<feature type="chain" id="PRO_5012953036" evidence="5">
    <location>
        <begin position="26"/>
        <end position="1014"/>
    </location>
</feature>
<evidence type="ECO:0000259" key="6">
    <source>
        <dbReference type="Pfam" id="PF03958"/>
    </source>
</evidence>
<dbReference type="RefSeq" id="WP_077024969.1">
    <property type="nucleotide sequence ID" value="NZ_CP017641.1"/>
</dbReference>
<dbReference type="PANTHER" id="PTHR30332">
    <property type="entry name" value="PROBABLE GENERAL SECRETION PATHWAY PROTEIN D"/>
    <property type="match status" value="1"/>
</dbReference>
<dbReference type="OrthoDB" id="221929at2"/>
<feature type="compositionally biased region" description="Basic and acidic residues" evidence="4">
    <location>
        <begin position="623"/>
        <end position="632"/>
    </location>
</feature>
<dbReference type="AlphaFoldDB" id="A0A1P8WHH3"/>
<dbReference type="GO" id="GO:0016020">
    <property type="term" value="C:membrane"/>
    <property type="evidence" value="ECO:0007669"/>
    <property type="project" value="UniProtKB-SubCell"/>
</dbReference>
<gene>
    <name evidence="7" type="ORF">Fuma_03134</name>
</gene>
<keyword evidence="2 5" id="KW-0732">Signal</keyword>
<feature type="domain" description="NolW-like" evidence="6">
    <location>
        <begin position="286"/>
        <end position="395"/>
    </location>
</feature>
<dbReference type="STRING" id="1891926.Fuma_03134"/>
<feature type="compositionally biased region" description="Polar residues" evidence="4">
    <location>
        <begin position="663"/>
        <end position="684"/>
    </location>
</feature>
<evidence type="ECO:0000256" key="4">
    <source>
        <dbReference type="SAM" id="MobiDB-lite"/>
    </source>
</evidence>
<feature type="domain" description="NolW-like" evidence="6">
    <location>
        <begin position="854"/>
        <end position="956"/>
    </location>
</feature>
<keyword evidence="8" id="KW-1185">Reference proteome</keyword>